<organism evidence="2 3">
    <name type="scientific">Candidatus Daviesbacteria bacterium RIFCSPHIGHO2_01_FULL_41_23</name>
    <dbReference type="NCBI Taxonomy" id="1797764"/>
    <lineage>
        <taxon>Bacteria</taxon>
        <taxon>Candidatus Daviesiibacteriota</taxon>
    </lineage>
</organism>
<reference evidence="2 3" key="1">
    <citation type="journal article" date="2016" name="Nat. Commun.">
        <title>Thousands of microbial genomes shed light on interconnected biogeochemical processes in an aquifer system.</title>
        <authorList>
            <person name="Anantharaman K."/>
            <person name="Brown C.T."/>
            <person name="Hug L.A."/>
            <person name="Sharon I."/>
            <person name="Castelle C.J."/>
            <person name="Probst A.J."/>
            <person name="Thomas B.C."/>
            <person name="Singh A."/>
            <person name="Wilkins M.J."/>
            <person name="Karaoz U."/>
            <person name="Brodie E.L."/>
            <person name="Williams K.H."/>
            <person name="Hubbard S.S."/>
            <person name="Banfield J.F."/>
        </authorList>
    </citation>
    <scope>NUCLEOTIDE SEQUENCE [LARGE SCALE GENOMIC DNA]</scope>
</reference>
<dbReference type="AlphaFoldDB" id="A0A1F5ITH1"/>
<dbReference type="EMBL" id="MFCR01000002">
    <property type="protein sequence ID" value="OGE19639.1"/>
    <property type="molecule type" value="Genomic_DNA"/>
</dbReference>
<keyword evidence="1" id="KW-0812">Transmembrane</keyword>
<evidence type="ECO:0000313" key="3">
    <source>
        <dbReference type="Proteomes" id="UP000176336"/>
    </source>
</evidence>
<accession>A0A1F5ITH1</accession>
<sequence>MNRFHILKALHLIFLGLLLTFIYFYFAEYQPLKVHSACAESSAKSVLNFGSNTDAFGFYNQLYKNCISQKGSF</sequence>
<evidence type="ECO:0000313" key="2">
    <source>
        <dbReference type="EMBL" id="OGE19639.1"/>
    </source>
</evidence>
<name>A0A1F5ITH1_9BACT</name>
<gene>
    <name evidence="2" type="ORF">A2871_03165</name>
</gene>
<keyword evidence="1" id="KW-0472">Membrane</keyword>
<dbReference type="Proteomes" id="UP000176336">
    <property type="component" value="Unassembled WGS sequence"/>
</dbReference>
<comment type="caution">
    <text evidence="2">The sequence shown here is derived from an EMBL/GenBank/DDBJ whole genome shotgun (WGS) entry which is preliminary data.</text>
</comment>
<feature type="transmembrane region" description="Helical" evidence="1">
    <location>
        <begin position="6"/>
        <end position="26"/>
    </location>
</feature>
<protein>
    <submittedName>
        <fullName evidence="2">Uncharacterized protein</fullName>
    </submittedName>
</protein>
<evidence type="ECO:0000256" key="1">
    <source>
        <dbReference type="SAM" id="Phobius"/>
    </source>
</evidence>
<keyword evidence="1" id="KW-1133">Transmembrane helix</keyword>
<proteinExistence type="predicted"/>